<organism evidence="2 3">
    <name type="scientific">Limosilactobacillus oris DSM 4864</name>
    <dbReference type="NCBI Taxonomy" id="1423779"/>
    <lineage>
        <taxon>Bacteria</taxon>
        <taxon>Bacillati</taxon>
        <taxon>Bacillota</taxon>
        <taxon>Bacilli</taxon>
        <taxon>Lactobacillales</taxon>
        <taxon>Lactobacillaceae</taxon>
        <taxon>Limosilactobacillus</taxon>
    </lineage>
</organism>
<dbReference type="EMBL" id="AZGE01000003">
    <property type="protein sequence ID" value="KRM16452.1"/>
    <property type="molecule type" value="Genomic_DNA"/>
</dbReference>
<dbReference type="AlphaFoldDB" id="A0A0R1WJM0"/>
<reference evidence="2 3" key="1">
    <citation type="journal article" date="2015" name="Genome Announc.">
        <title>Expanding the biotechnology potential of lactobacilli through comparative genomics of 213 strains and associated genera.</title>
        <authorList>
            <person name="Sun Z."/>
            <person name="Harris H.M."/>
            <person name="McCann A."/>
            <person name="Guo C."/>
            <person name="Argimon S."/>
            <person name="Zhang W."/>
            <person name="Yang X."/>
            <person name="Jeffery I.B."/>
            <person name="Cooney J.C."/>
            <person name="Kagawa T.F."/>
            <person name="Liu W."/>
            <person name="Song Y."/>
            <person name="Salvetti E."/>
            <person name="Wrobel A."/>
            <person name="Rasinkangas P."/>
            <person name="Parkhill J."/>
            <person name="Rea M.C."/>
            <person name="O'Sullivan O."/>
            <person name="Ritari J."/>
            <person name="Douillard F.P."/>
            <person name="Paul Ross R."/>
            <person name="Yang R."/>
            <person name="Briner A.E."/>
            <person name="Felis G.E."/>
            <person name="de Vos W.M."/>
            <person name="Barrangou R."/>
            <person name="Klaenhammer T.R."/>
            <person name="Caufield P.W."/>
            <person name="Cui Y."/>
            <person name="Zhang H."/>
            <person name="O'Toole P.W."/>
        </authorList>
    </citation>
    <scope>NUCLEOTIDE SEQUENCE [LARGE SCALE GENOMIC DNA]</scope>
    <source>
        <strain evidence="2 3">DSM 4864</strain>
    </source>
</reference>
<feature type="transmembrane region" description="Helical" evidence="1">
    <location>
        <begin position="5"/>
        <end position="26"/>
    </location>
</feature>
<evidence type="ECO:0000256" key="1">
    <source>
        <dbReference type="SAM" id="Phobius"/>
    </source>
</evidence>
<protein>
    <submittedName>
        <fullName evidence="2">Uncharacterized protein</fullName>
    </submittedName>
</protein>
<accession>A0A0R1WJM0</accession>
<evidence type="ECO:0000313" key="3">
    <source>
        <dbReference type="Proteomes" id="UP000050973"/>
    </source>
</evidence>
<name>A0A0R1WJM0_9LACO</name>
<evidence type="ECO:0000313" key="2">
    <source>
        <dbReference type="EMBL" id="KRM16452.1"/>
    </source>
</evidence>
<dbReference type="Proteomes" id="UP000050973">
    <property type="component" value="Unassembled WGS sequence"/>
</dbReference>
<keyword evidence="1" id="KW-0812">Transmembrane</keyword>
<keyword evidence="1" id="KW-1133">Transmembrane helix</keyword>
<dbReference type="PATRIC" id="fig|1423779.3.peg.1183"/>
<feature type="transmembrane region" description="Helical" evidence="1">
    <location>
        <begin position="32"/>
        <end position="54"/>
    </location>
</feature>
<gene>
    <name evidence="2" type="ORF">FC49_GL001150</name>
</gene>
<dbReference type="RefSeq" id="WP_056984047.1">
    <property type="nucleotide sequence ID" value="NZ_AZGE01000003.1"/>
</dbReference>
<proteinExistence type="predicted"/>
<sequence>MKAEYLVKVILPPFIIFAVLVALTIAKVISGWLMYGLWIIGFVVANIIVTKITAKWSYQRRRELRMKEEKKNAENKDK</sequence>
<keyword evidence="1" id="KW-0472">Membrane</keyword>
<comment type="caution">
    <text evidence="2">The sequence shown here is derived from an EMBL/GenBank/DDBJ whole genome shotgun (WGS) entry which is preliminary data.</text>
</comment>